<dbReference type="RefSeq" id="WP_168046347.1">
    <property type="nucleotide sequence ID" value="NZ_JAATJR010000001.1"/>
</dbReference>
<dbReference type="Proteomes" id="UP000765160">
    <property type="component" value="Unassembled WGS sequence"/>
</dbReference>
<keyword evidence="2" id="KW-1185">Reference proteome</keyword>
<organism evidence="1 2">
    <name type="scientific">Falsiroseomonas frigidaquae</name>
    <dbReference type="NCBI Taxonomy" id="487318"/>
    <lineage>
        <taxon>Bacteria</taxon>
        <taxon>Pseudomonadati</taxon>
        <taxon>Pseudomonadota</taxon>
        <taxon>Alphaproteobacteria</taxon>
        <taxon>Acetobacterales</taxon>
        <taxon>Roseomonadaceae</taxon>
        <taxon>Falsiroseomonas</taxon>
    </lineage>
</organism>
<reference evidence="1 2" key="1">
    <citation type="submission" date="2020-03" db="EMBL/GenBank/DDBJ databases">
        <title>Roseomonas selenitidurans sp. nov. isolated from soil.</title>
        <authorList>
            <person name="Liu H."/>
        </authorList>
    </citation>
    <scope>NUCLEOTIDE SEQUENCE [LARGE SCALE GENOMIC DNA]</scope>
    <source>
        <strain evidence="1 2">JCM 15073</strain>
    </source>
</reference>
<comment type="caution">
    <text evidence="1">The sequence shown here is derived from an EMBL/GenBank/DDBJ whole genome shotgun (WGS) entry which is preliminary data.</text>
</comment>
<evidence type="ECO:0000313" key="2">
    <source>
        <dbReference type="Proteomes" id="UP000765160"/>
    </source>
</evidence>
<protein>
    <submittedName>
        <fullName evidence="1">Uncharacterized protein</fullName>
    </submittedName>
</protein>
<proteinExistence type="predicted"/>
<accession>A0ABX1ESA2</accession>
<name>A0ABX1ESA2_9PROT</name>
<dbReference type="EMBL" id="JAAVTX010000001">
    <property type="protein sequence ID" value="NKE43395.1"/>
    <property type="molecule type" value="Genomic_DNA"/>
</dbReference>
<gene>
    <name evidence="1" type="ORF">HB662_01300</name>
</gene>
<sequence length="267" mass="29408">MADGITITRNDLPRLGRFLGGLGREQVPFAVVSSLTKAAVQVKAAQLAGMAAAFDRPTRWTMNSLYVEPATKQKPVANVHFKDFAPKGVPAGRYLRPQILGGQRLLKAHERQLGFRPGYMAVPGKWAKLDAHGNMDAGERTRFLAVLNLMRQDPSGNVLWRRNTKQMDRLRKAGLNEPEKRPYFIVPVGRTEATHPGLAHLPPGIYRVGKEYGGAPLLIVAFVRQYPNSYTPRFDFVGIGSRTVEEVLPRLLATAAAQGFARASAAR</sequence>
<evidence type="ECO:0000313" key="1">
    <source>
        <dbReference type="EMBL" id="NKE43395.1"/>
    </source>
</evidence>